<protein>
    <submittedName>
        <fullName evidence="2">Uncharacterized protein</fullName>
    </submittedName>
</protein>
<sequence>MFAESANHPASRIYLGAEPPDPHGAVVALAGAVAAAVVGGGLPRCARIVVTGARRGGALGLGHSAGLSRRGRPVNQ</sequence>
<evidence type="ECO:0000313" key="2">
    <source>
        <dbReference type="EMBL" id="GID78015.1"/>
    </source>
</evidence>
<comment type="caution">
    <text evidence="2">The sequence shown here is derived from an EMBL/GenBank/DDBJ whole genome shotgun (WGS) entry which is preliminary data.</text>
</comment>
<reference evidence="2 3" key="1">
    <citation type="submission" date="2021-01" db="EMBL/GenBank/DDBJ databases">
        <title>Whole genome shotgun sequence of Actinoplanes deccanensis NBRC 13994.</title>
        <authorList>
            <person name="Komaki H."/>
            <person name="Tamura T."/>
        </authorList>
    </citation>
    <scope>NUCLEOTIDE SEQUENCE [LARGE SCALE GENOMIC DNA]</scope>
    <source>
        <strain evidence="2 3">NBRC 13994</strain>
    </source>
</reference>
<organism evidence="2 3">
    <name type="scientific">Paractinoplanes deccanensis</name>
    <dbReference type="NCBI Taxonomy" id="113561"/>
    <lineage>
        <taxon>Bacteria</taxon>
        <taxon>Bacillati</taxon>
        <taxon>Actinomycetota</taxon>
        <taxon>Actinomycetes</taxon>
        <taxon>Micromonosporales</taxon>
        <taxon>Micromonosporaceae</taxon>
        <taxon>Paractinoplanes</taxon>
    </lineage>
</organism>
<evidence type="ECO:0000313" key="3">
    <source>
        <dbReference type="Proteomes" id="UP000609879"/>
    </source>
</evidence>
<proteinExistence type="predicted"/>
<evidence type="ECO:0000256" key="1">
    <source>
        <dbReference type="SAM" id="MobiDB-lite"/>
    </source>
</evidence>
<gene>
    <name evidence="2" type="ORF">Ade02nite_66560</name>
</gene>
<accession>A0ABQ3YE06</accession>
<keyword evidence="3" id="KW-1185">Reference proteome</keyword>
<dbReference type="EMBL" id="BOMI01000134">
    <property type="protein sequence ID" value="GID78015.1"/>
    <property type="molecule type" value="Genomic_DNA"/>
</dbReference>
<dbReference type="Proteomes" id="UP000609879">
    <property type="component" value="Unassembled WGS sequence"/>
</dbReference>
<name>A0ABQ3YE06_9ACTN</name>
<feature type="region of interest" description="Disordered" evidence="1">
    <location>
        <begin position="57"/>
        <end position="76"/>
    </location>
</feature>